<evidence type="ECO:0000259" key="5">
    <source>
        <dbReference type="Pfam" id="PF00669"/>
    </source>
</evidence>
<evidence type="ECO:0000256" key="2">
    <source>
        <dbReference type="ARBA" id="ARBA00005709"/>
    </source>
</evidence>
<dbReference type="InterPro" id="IPR046358">
    <property type="entry name" value="Flagellin_C"/>
</dbReference>
<dbReference type="InterPro" id="IPR001029">
    <property type="entry name" value="Flagellin_N"/>
</dbReference>
<evidence type="ECO:0000259" key="6">
    <source>
        <dbReference type="Pfam" id="PF00700"/>
    </source>
</evidence>
<dbReference type="SUPFAM" id="SSF64518">
    <property type="entry name" value="Phase 1 flagellin"/>
    <property type="match status" value="1"/>
</dbReference>
<reference evidence="7 8" key="1">
    <citation type="journal article" date="2016" name="Genome Announc.">
        <title>Draft Genome Sequence of Planomonospora sphaerica JCM9374, a Rare Actinomycete.</title>
        <authorList>
            <person name="Dohra H."/>
            <person name="Suzuki T."/>
            <person name="Inoue Y."/>
            <person name="Kodani S."/>
        </authorList>
    </citation>
    <scope>NUCLEOTIDE SEQUENCE [LARGE SCALE GENOMIC DNA]</scope>
    <source>
        <strain evidence="7 8">JCM 9374</strain>
    </source>
</reference>
<dbReference type="PANTHER" id="PTHR42792:SF1">
    <property type="entry name" value="FLAGELLAR HOOK-ASSOCIATED PROTEIN 3"/>
    <property type="match status" value="1"/>
</dbReference>
<dbReference type="EMBL" id="BDCX01000032">
    <property type="protein sequence ID" value="GAT71444.1"/>
    <property type="molecule type" value="Genomic_DNA"/>
</dbReference>
<comment type="caution">
    <text evidence="7">The sequence shown here is derived from an EMBL/GenBank/DDBJ whole genome shotgun (WGS) entry which is preliminary data.</text>
</comment>
<proteinExistence type="inferred from homology"/>
<evidence type="ECO:0000256" key="4">
    <source>
        <dbReference type="SAM" id="MobiDB-lite"/>
    </source>
</evidence>
<keyword evidence="7" id="KW-0966">Cell projection</keyword>
<comment type="similarity">
    <text evidence="2">Belongs to the bacterial flagellin family.</text>
</comment>
<dbReference type="Gene3D" id="1.20.1330.10">
    <property type="entry name" value="f41 fragment of flagellin, N-terminal domain"/>
    <property type="match status" value="1"/>
</dbReference>
<organism evidence="7 8">
    <name type="scientific">Planomonospora sphaerica</name>
    <dbReference type="NCBI Taxonomy" id="161355"/>
    <lineage>
        <taxon>Bacteria</taxon>
        <taxon>Bacillati</taxon>
        <taxon>Actinomycetota</taxon>
        <taxon>Actinomycetes</taxon>
        <taxon>Streptosporangiales</taxon>
        <taxon>Streptosporangiaceae</taxon>
        <taxon>Planomonospora</taxon>
    </lineage>
</organism>
<sequence length="296" mass="31711">MTYMRVTESSISTRVLNNLQGNISRLGDIQQRLSGGKQLSRPSDSPTGTTSALSLRSDIRTQEQYTRNTDDGLGWLGTIDTALTSANSQVNRARELVLQGMSSGAGGSVGARTALATEIENIRDSLIGIANTTYLGRPVFGGAASGSVAYEKDGTYNGQGGEVLRTIGDNTKIPVNSDGKKVFGDGDDQLFKVLSDIADNLRNDPSALGDDLTRLDTNIKSMQTEVADVGARYNRVTQMRDTADSRILSLKTQLSDIEDIDLPKTITELTLQQTAYQAALAATAKVVQPSLVDFLK</sequence>
<gene>
    <name evidence="7" type="ORF">PS9374_07135</name>
</gene>
<dbReference type="NCBIfam" id="TIGR02550">
    <property type="entry name" value="flagell_flgL"/>
    <property type="match status" value="1"/>
</dbReference>
<dbReference type="Pfam" id="PF00700">
    <property type="entry name" value="Flagellin_C"/>
    <property type="match status" value="1"/>
</dbReference>
<keyword evidence="3" id="KW-0975">Bacterial flagellum</keyword>
<accession>A0A171DQW2</accession>
<dbReference type="Proteomes" id="UP000077701">
    <property type="component" value="Unassembled WGS sequence"/>
</dbReference>
<dbReference type="GO" id="GO:0005198">
    <property type="term" value="F:structural molecule activity"/>
    <property type="evidence" value="ECO:0007669"/>
    <property type="project" value="InterPro"/>
</dbReference>
<dbReference type="GO" id="GO:0009424">
    <property type="term" value="C:bacterial-type flagellum hook"/>
    <property type="evidence" value="ECO:0007669"/>
    <property type="project" value="InterPro"/>
</dbReference>
<evidence type="ECO:0000256" key="3">
    <source>
        <dbReference type="ARBA" id="ARBA00023143"/>
    </source>
</evidence>
<keyword evidence="7" id="KW-0969">Cilium</keyword>
<keyword evidence="8" id="KW-1185">Reference proteome</keyword>
<feature type="domain" description="Flagellin C-terminal" evidence="6">
    <location>
        <begin position="213"/>
        <end position="295"/>
    </location>
</feature>
<evidence type="ECO:0000313" key="8">
    <source>
        <dbReference type="Proteomes" id="UP000077701"/>
    </source>
</evidence>
<dbReference type="STRING" id="161355.PS9374_07135"/>
<dbReference type="AlphaFoldDB" id="A0A171DQW2"/>
<reference evidence="8" key="2">
    <citation type="submission" date="2016-04" db="EMBL/GenBank/DDBJ databases">
        <title>Planomonospora sphaerica JCM9374 whole genome shotgun sequence.</title>
        <authorList>
            <person name="Suzuki T."/>
            <person name="Dohra H."/>
            <person name="Kodani S."/>
        </authorList>
    </citation>
    <scope>NUCLEOTIDE SEQUENCE [LARGE SCALE GENOMIC DNA]</scope>
    <source>
        <strain evidence="8">JCM 9374</strain>
    </source>
</reference>
<comment type="subcellular location">
    <subcellularLocation>
        <location evidence="1">Bacterial flagellum</location>
    </subcellularLocation>
</comment>
<dbReference type="InterPro" id="IPR001492">
    <property type="entry name" value="Flagellin"/>
</dbReference>
<feature type="region of interest" description="Disordered" evidence="4">
    <location>
        <begin position="33"/>
        <end position="52"/>
    </location>
</feature>
<keyword evidence="7" id="KW-0282">Flagellum</keyword>
<name>A0A171DQW2_9ACTN</name>
<feature type="domain" description="Flagellin N-terminal" evidence="5">
    <location>
        <begin position="12"/>
        <end position="133"/>
    </location>
</feature>
<dbReference type="GO" id="GO:0071973">
    <property type="term" value="P:bacterial-type flagellum-dependent cell motility"/>
    <property type="evidence" value="ECO:0007669"/>
    <property type="project" value="InterPro"/>
</dbReference>
<dbReference type="Pfam" id="PF00669">
    <property type="entry name" value="Flagellin_N"/>
    <property type="match status" value="1"/>
</dbReference>
<evidence type="ECO:0000313" key="7">
    <source>
        <dbReference type="EMBL" id="GAT71444.1"/>
    </source>
</evidence>
<evidence type="ECO:0000256" key="1">
    <source>
        <dbReference type="ARBA" id="ARBA00004365"/>
    </source>
</evidence>
<dbReference type="OrthoDB" id="9758307at2"/>
<protein>
    <submittedName>
        <fullName evidence="7">Flagellar hook-associated protein 3</fullName>
    </submittedName>
</protein>
<dbReference type="PANTHER" id="PTHR42792">
    <property type="entry name" value="FLAGELLIN"/>
    <property type="match status" value="1"/>
</dbReference>
<feature type="compositionally biased region" description="Polar residues" evidence="4">
    <location>
        <begin position="40"/>
        <end position="52"/>
    </location>
</feature>
<dbReference type="InterPro" id="IPR013384">
    <property type="entry name" value="Flagell_FlgL"/>
</dbReference>